<evidence type="ECO:0000313" key="1">
    <source>
        <dbReference type="EMBL" id="KAJ8674497.1"/>
    </source>
</evidence>
<accession>A0ACC2NTQ1</accession>
<proteinExistence type="predicted"/>
<organism evidence="1 2">
    <name type="scientific">Eretmocerus hayati</name>
    <dbReference type="NCBI Taxonomy" id="131215"/>
    <lineage>
        <taxon>Eukaryota</taxon>
        <taxon>Metazoa</taxon>
        <taxon>Ecdysozoa</taxon>
        <taxon>Arthropoda</taxon>
        <taxon>Hexapoda</taxon>
        <taxon>Insecta</taxon>
        <taxon>Pterygota</taxon>
        <taxon>Neoptera</taxon>
        <taxon>Endopterygota</taxon>
        <taxon>Hymenoptera</taxon>
        <taxon>Apocrita</taxon>
        <taxon>Proctotrupomorpha</taxon>
        <taxon>Chalcidoidea</taxon>
        <taxon>Aphelinidae</taxon>
        <taxon>Aphelininae</taxon>
        <taxon>Eretmocerus</taxon>
    </lineage>
</organism>
<protein>
    <submittedName>
        <fullName evidence="1">Uncharacterized protein</fullName>
    </submittedName>
</protein>
<keyword evidence="2" id="KW-1185">Reference proteome</keyword>
<comment type="caution">
    <text evidence="1">The sequence shown here is derived from an EMBL/GenBank/DDBJ whole genome shotgun (WGS) entry which is preliminary data.</text>
</comment>
<sequence length="165" mass="18728">MYSGATYSDATYSGASDSGASGSDVLIEKLQFSNSEVVAGLSLQYALYDPQSSFELEDAIDLSQRSHRAILHCHSKVEEGSRDVDYWLDLADAQLKIYSQLDLEPYRQRLKEALKEYEESLAATKALAEHYQLTVDRHREERMRASLRQQLQMELDALNEKSLSQ</sequence>
<evidence type="ECO:0000313" key="2">
    <source>
        <dbReference type="Proteomes" id="UP001239111"/>
    </source>
</evidence>
<dbReference type="Proteomes" id="UP001239111">
    <property type="component" value="Chromosome 3"/>
</dbReference>
<name>A0ACC2NTQ1_9HYME</name>
<gene>
    <name evidence="1" type="ORF">QAD02_005759</name>
</gene>
<reference evidence="1" key="1">
    <citation type="submission" date="2023-04" db="EMBL/GenBank/DDBJ databases">
        <title>A chromosome-level genome assembly of the parasitoid wasp Eretmocerus hayati.</title>
        <authorList>
            <person name="Zhong Y."/>
            <person name="Liu S."/>
            <person name="Liu Y."/>
        </authorList>
    </citation>
    <scope>NUCLEOTIDE SEQUENCE</scope>
    <source>
        <strain evidence="1">ZJU_SS_LIU_2023</strain>
    </source>
</reference>
<dbReference type="EMBL" id="CM056743">
    <property type="protein sequence ID" value="KAJ8674497.1"/>
    <property type="molecule type" value="Genomic_DNA"/>
</dbReference>